<gene>
    <name evidence="7" type="ORF">E7Z74_08985</name>
</gene>
<evidence type="ECO:0000256" key="3">
    <source>
        <dbReference type="ARBA" id="ARBA00022630"/>
    </source>
</evidence>
<dbReference type="PANTHER" id="PTHR43673:SF2">
    <property type="entry name" value="NITROREDUCTASE"/>
    <property type="match status" value="1"/>
</dbReference>
<evidence type="ECO:0000256" key="4">
    <source>
        <dbReference type="ARBA" id="ARBA00022643"/>
    </source>
</evidence>
<reference evidence="7" key="1">
    <citation type="submission" date="2019-04" db="EMBL/GenBank/DDBJ databases">
        <title>Evolution of Biomass-Degrading Anaerobic Consortia Revealed by Metagenomics.</title>
        <authorList>
            <person name="Peng X."/>
        </authorList>
    </citation>
    <scope>NUCLEOTIDE SEQUENCE</scope>
    <source>
        <strain evidence="7">SIG13</strain>
    </source>
</reference>
<evidence type="ECO:0000256" key="1">
    <source>
        <dbReference type="ARBA" id="ARBA00001917"/>
    </source>
</evidence>
<dbReference type="AlphaFoldDB" id="A0A8T3VUT2"/>
<sequence length="170" mass="19334">MQDFLQLASERYSVRKYADKQIENEKLEKILKAAQIAPTGNNFQPQRVFVIESKEALEKVRSFTPYCFNAPLVLLICYDKNVSWKTVDGHDAGLDDAVIATTQMMLEAYDLGIGSVWVRGYDKRVLDELFELPENLVSVALLPIGYPSEKSKPSPLHSRNVSMDEMVKYI</sequence>
<evidence type="ECO:0000313" key="8">
    <source>
        <dbReference type="Proteomes" id="UP000713479"/>
    </source>
</evidence>
<keyword evidence="3" id="KW-0285">Flavoprotein</keyword>
<dbReference type="InterPro" id="IPR000415">
    <property type="entry name" value="Nitroreductase-like"/>
</dbReference>
<dbReference type="PANTHER" id="PTHR43673">
    <property type="entry name" value="NAD(P)H NITROREDUCTASE YDGI-RELATED"/>
    <property type="match status" value="1"/>
</dbReference>
<comment type="cofactor">
    <cofactor evidence="1">
        <name>FMN</name>
        <dbReference type="ChEBI" id="CHEBI:58210"/>
    </cofactor>
</comment>
<evidence type="ECO:0000259" key="6">
    <source>
        <dbReference type="Pfam" id="PF00881"/>
    </source>
</evidence>
<evidence type="ECO:0000313" key="7">
    <source>
        <dbReference type="EMBL" id="MBE6511369.1"/>
    </source>
</evidence>
<dbReference type="CDD" id="cd20609">
    <property type="entry name" value="nitroreductase"/>
    <property type="match status" value="1"/>
</dbReference>
<feature type="domain" description="Nitroreductase" evidence="6">
    <location>
        <begin position="9"/>
        <end position="61"/>
    </location>
</feature>
<feature type="domain" description="Nitroreductase" evidence="6">
    <location>
        <begin position="68"/>
        <end position="146"/>
    </location>
</feature>
<organism evidence="7 8">
    <name type="scientific">Methanobrevibacter millerae</name>
    <dbReference type="NCBI Taxonomy" id="230361"/>
    <lineage>
        <taxon>Archaea</taxon>
        <taxon>Methanobacteriati</taxon>
        <taxon>Methanobacteriota</taxon>
        <taxon>Methanomada group</taxon>
        <taxon>Methanobacteria</taxon>
        <taxon>Methanobacteriales</taxon>
        <taxon>Methanobacteriaceae</taxon>
        <taxon>Methanobrevibacter</taxon>
    </lineage>
</organism>
<evidence type="ECO:0000256" key="5">
    <source>
        <dbReference type="ARBA" id="ARBA00023002"/>
    </source>
</evidence>
<dbReference type="InterPro" id="IPR029479">
    <property type="entry name" value="Nitroreductase"/>
</dbReference>
<dbReference type="Pfam" id="PF00881">
    <property type="entry name" value="Nitroreductase"/>
    <property type="match status" value="2"/>
</dbReference>
<dbReference type="GO" id="GO:0016491">
    <property type="term" value="F:oxidoreductase activity"/>
    <property type="evidence" value="ECO:0007669"/>
    <property type="project" value="UniProtKB-KW"/>
</dbReference>
<evidence type="ECO:0000256" key="2">
    <source>
        <dbReference type="ARBA" id="ARBA00007118"/>
    </source>
</evidence>
<accession>A0A8T3VUT2</accession>
<protein>
    <submittedName>
        <fullName evidence="7">Nitroreductase</fullName>
    </submittedName>
</protein>
<keyword evidence="4" id="KW-0288">FMN</keyword>
<dbReference type="EMBL" id="SUTF01000014">
    <property type="protein sequence ID" value="MBE6511369.1"/>
    <property type="molecule type" value="Genomic_DNA"/>
</dbReference>
<dbReference type="SUPFAM" id="SSF55469">
    <property type="entry name" value="FMN-dependent nitroreductase-like"/>
    <property type="match status" value="1"/>
</dbReference>
<name>A0A8T3VUT2_9EURY</name>
<keyword evidence="5" id="KW-0560">Oxidoreductase</keyword>
<dbReference type="Gene3D" id="3.40.109.10">
    <property type="entry name" value="NADH Oxidase"/>
    <property type="match status" value="1"/>
</dbReference>
<proteinExistence type="inferred from homology"/>
<comment type="similarity">
    <text evidence="2">Belongs to the nitroreductase family.</text>
</comment>
<dbReference type="Proteomes" id="UP000713479">
    <property type="component" value="Unassembled WGS sequence"/>
</dbReference>
<comment type="caution">
    <text evidence="7">The sequence shown here is derived from an EMBL/GenBank/DDBJ whole genome shotgun (WGS) entry which is preliminary data.</text>
</comment>